<evidence type="ECO:0000313" key="4">
    <source>
        <dbReference type="EMBL" id="WTP53530.1"/>
    </source>
</evidence>
<keyword evidence="2" id="KW-0472">Membrane</keyword>
<proteinExistence type="predicted"/>
<keyword evidence="5" id="KW-1185">Reference proteome</keyword>
<protein>
    <recommendedName>
        <fullName evidence="3">DUF6545 domain-containing protein</fullName>
    </recommendedName>
</protein>
<dbReference type="Pfam" id="PF20182">
    <property type="entry name" value="DUF6545"/>
    <property type="match status" value="1"/>
</dbReference>
<evidence type="ECO:0000313" key="5">
    <source>
        <dbReference type="Proteomes" id="UP001432166"/>
    </source>
</evidence>
<organism evidence="4 5">
    <name type="scientific">Streptomyces tauricus</name>
    <dbReference type="NCBI Taxonomy" id="68274"/>
    <lineage>
        <taxon>Bacteria</taxon>
        <taxon>Bacillati</taxon>
        <taxon>Actinomycetota</taxon>
        <taxon>Actinomycetes</taxon>
        <taxon>Kitasatosporales</taxon>
        <taxon>Streptomycetaceae</taxon>
        <taxon>Streptomyces</taxon>
        <taxon>Streptomyces aurantiacus group</taxon>
    </lineage>
</organism>
<gene>
    <name evidence="4" type="ORF">OG288_37550</name>
</gene>
<accession>A0ABZ1JR47</accession>
<feature type="transmembrane region" description="Helical" evidence="2">
    <location>
        <begin position="135"/>
        <end position="159"/>
    </location>
</feature>
<feature type="transmembrane region" description="Helical" evidence="2">
    <location>
        <begin position="94"/>
        <end position="115"/>
    </location>
</feature>
<reference evidence="4" key="1">
    <citation type="submission" date="2022-10" db="EMBL/GenBank/DDBJ databases">
        <title>The complete genomes of actinobacterial strains from the NBC collection.</title>
        <authorList>
            <person name="Joergensen T.S."/>
            <person name="Alvarez Arevalo M."/>
            <person name="Sterndorff E.B."/>
            <person name="Faurdal D."/>
            <person name="Vuksanovic O."/>
            <person name="Mourched A.-S."/>
            <person name="Charusanti P."/>
            <person name="Shaw S."/>
            <person name="Blin K."/>
            <person name="Weber T."/>
        </authorList>
    </citation>
    <scope>NUCLEOTIDE SEQUENCE</scope>
    <source>
        <strain evidence="4">NBC_00189</strain>
    </source>
</reference>
<feature type="transmembrane region" description="Helical" evidence="2">
    <location>
        <begin position="171"/>
        <end position="190"/>
    </location>
</feature>
<feature type="region of interest" description="Disordered" evidence="1">
    <location>
        <begin position="353"/>
        <end position="380"/>
    </location>
</feature>
<evidence type="ECO:0000256" key="2">
    <source>
        <dbReference type="SAM" id="Phobius"/>
    </source>
</evidence>
<keyword evidence="2" id="KW-1133">Transmembrane helix</keyword>
<dbReference type="EMBL" id="CP108133">
    <property type="protein sequence ID" value="WTP53530.1"/>
    <property type="molecule type" value="Genomic_DNA"/>
</dbReference>
<name>A0ABZ1JR47_9ACTN</name>
<feature type="transmembrane region" description="Helical" evidence="2">
    <location>
        <begin position="210"/>
        <end position="229"/>
    </location>
</feature>
<dbReference type="InterPro" id="IPR046675">
    <property type="entry name" value="DUF6545"/>
</dbReference>
<keyword evidence="2" id="KW-0812">Transmembrane</keyword>
<evidence type="ECO:0000259" key="3">
    <source>
        <dbReference type="Pfam" id="PF20182"/>
    </source>
</evidence>
<feature type="transmembrane region" description="Helical" evidence="2">
    <location>
        <begin position="64"/>
        <end position="82"/>
    </location>
</feature>
<feature type="domain" description="DUF6545" evidence="3">
    <location>
        <begin position="238"/>
        <end position="361"/>
    </location>
</feature>
<sequence length="380" mass="41094">MIPIVLLCVAFLVHLPVRQKWQVPVIRSGYAVLLIGALTLFHAQPAVIKEVNALTGIANFSAPLVYALNTAFSGACLALVINWRGGEPDWLHRVWLRCLSLYSICAVAVAILFALGNAPVERTTDFDSYYATTPYIRELILLYLAAHSVAMITMLWLCATWQREVHGMLRAGLLMIVVGAIFDIAGFQAPKYASVVARWRHHDLDYLSTSVAPVGVSIAAILVAVGFILPRVSGQWEALAAYRDLGRLRAVLRGVDIPVQPAPGWWWLPTNRLTLREANIHDALLRLNPHFGPHVRDQAHADALAAGLPPGDADAVADAAVVVQALHDYTADLPPTNESGHHQLHATQGDAGALAALSRALPRPAADATGHPSLATRSQP</sequence>
<feature type="compositionally biased region" description="Low complexity" evidence="1">
    <location>
        <begin position="353"/>
        <end position="368"/>
    </location>
</feature>
<dbReference type="Proteomes" id="UP001432166">
    <property type="component" value="Chromosome"/>
</dbReference>
<evidence type="ECO:0000256" key="1">
    <source>
        <dbReference type="SAM" id="MobiDB-lite"/>
    </source>
</evidence>
<dbReference type="RefSeq" id="WP_265651331.1">
    <property type="nucleotide sequence ID" value="NZ_CP108133.1"/>
</dbReference>